<proteinExistence type="predicted"/>
<sequence>MCEARTRSLRGLATGFAKREKAATRGRRGQAVLRATSSRDCGTWLCGCCGSCSSTRLKPASSSAFSQLPRVRKYHGIGRQSPANPTNDSSRQPSWWTCAEPASRAAATRVASPSTPTASMPLAANARSSQPSPQPISSTRQGWRPSTARSIA</sequence>
<name>A0A2A2K6T4_9BILA</name>
<dbReference type="Proteomes" id="UP000218231">
    <property type="component" value="Unassembled WGS sequence"/>
</dbReference>
<organism evidence="2 3">
    <name type="scientific">Diploscapter pachys</name>
    <dbReference type="NCBI Taxonomy" id="2018661"/>
    <lineage>
        <taxon>Eukaryota</taxon>
        <taxon>Metazoa</taxon>
        <taxon>Ecdysozoa</taxon>
        <taxon>Nematoda</taxon>
        <taxon>Chromadorea</taxon>
        <taxon>Rhabditida</taxon>
        <taxon>Rhabditina</taxon>
        <taxon>Rhabditomorpha</taxon>
        <taxon>Rhabditoidea</taxon>
        <taxon>Rhabditidae</taxon>
        <taxon>Diploscapter</taxon>
    </lineage>
</organism>
<feature type="compositionally biased region" description="Polar residues" evidence="1">
    <location>
        <begin position="81"/>
        <end position="95"/>
    </location>
</feature>
<evidence type="ECO:0000256" key="1">
    <source>
        <dbReference type="SAM" id="MobiDB-lite"/>
    </source>
</evidence>
<comment type="caution">
    <text evidence="2">The sequence shown here is derived from an EMBL/GenBank/DDBJ whole genome shotgun (WGS) entry which is preliminary data.</text>
</comment>
<reference evidence="2 3" key="1">
    <citation type="journal article" date="2017" name="Curr. Biol.">
        <title>Genome architecture and evolution of a unichromosomal asexual nematode.</title>
        <authorList>
            <person name="Fradin H."/>
            <person name="Zegar C."/>
            <person name="Gutwein M."/>
            <person name="Lucas J."/>
            <person name="Kovtun M."/>
            <person name="Corcoran D."/>
            <person name="Baugh L.R."/>
            <person name="Kiontke K."/>
            <person name="Gunsalus K."/>
            <person name="Fitch D.H."/>
            <person name="Piano F."/>
        </authorList>
    </citation>
    <scope>NUCLEOTIDE SEQUENCE [LARGE SCALE GENOMIC DNA]</scope>
    <source>
        <strain evidence="2">PF1309</strain>
    </source>
</reference>
<protein>
    <submittedName>
        <fullName evidence="2">Uncharacterized protein</fullName>
    </submittedName>
</protein>
<accession>A0A2A2K6T4</accession>
<feature type="compositionally biased region" description="Low complexity" evidence="1">
    <location>
        <begin position="128"/>
        <end position="138"/>
    </location>
</feature>
<dbReference type="AlphaFoldDB" id="A0A2A2K6T4"/>
<feature type="region of interest" description="Disordered" evidence="1">
    <location>
        <begin position="74"/>
        <end position="152"/>
    </location>
</feature>
<gene>
    <name evidence="2" type="ORF">WR25_07418</name>
</gene>
<evidence type="ECO:0000313" key="2">
    <source>
        <dbReference type="EMBL" id="PAV69697.1"/>
    </source>
</evidence>
<keyword evidence="3" id="KW-1185">Reference proteome</keyword>
<evidence type="ECO:0000313" key="3">
    <source>
        <dbReference type="Proteomes" id="UP000218231"/>
    </source>
</evidence>
<dbReference type="EMBL" id="LIAE01009469">
    <property type="protein sequence ID" value="PAV69697.1"/>
    <property type="molecule type" value="Genomic_DNA"/>
</dbReference>